<dbReference type="AlphaFoldDB" id="A0A1F6N9T2"/>
<evidence type="ECO:0000313" key="1">
    <source>
        <dbReference type="EMBL" id="OGH80695.1"/>
    </source>
</evidence>
<gene>
    <name evidence="1" type="ORF">A3I29_01120</name>
</gene>
<comment type="caution">
    <text evidence="1">The sequence shown here is derived from an EMBL/GenBank/DDBJ whole genome shotgun (WGS) entry which is preliminary data.</text>
</comment>
<organism evidence="1 2">
    <name type="scientific">Candidatus Magasanikbacteria bacterium RIFCSPLOWO2_02_FULL_44_11</name>
    <dbReference type="NCBI Taxonomy" id="1798689"/>
    <lineage>
        <taxon>Bacteria</taxon>
        <taxon>Candidatus Magasanikiibacteriota</taxon>
    </lineage>
</organism>
<dbReference type="EMBL" id="MFQK01000035">
    <property type="protein sequence ID" value="OGH80695.1"/>
    <property type="molecule type" value="Genomic_DNA"/>
</dbReference>
<protein>
    <submittedName>
        <fullName evidence="1">Uncharacterized protein</fullName>
    </submittedName>
</protein>
<accession>A0A1F6N9T2</accession>
<dbReference type="Proteomes" id="UP000178726">
    <property type="component" value="Unassembled WGS sequence"/>
</dbReference>
<proteinExistence type="predicted"/>
<sequence length="142" mass="16690">MINGSAVHYRELLQGFENESRRLIVDSFRLHLKFFSNKKLSFLENQSEELVGKVLKLFIDAMERSFELRASYTLCFKRVSMFLDDENWQAKLVVPHFVCAFRGELLGMKEFEWVDSNDAKMLIVVASKTLLDLMRDVMRDVE</sequence>
<reference evidence="1 2" key="1">
    <citation type="journal article" date="2016" name="Nat. Commun.">
        <title>Thousands of microbial genomes shed light on interconnected biogeochemical processes in an aquifer system.</title>
        <authorList>
            <person name="Anantharaman K."/>
            <person name="Brown C.T."/>
            <person name="Hug L.A."/>
            <person name="Sharon I."/>
            <person name="Castelle C.J."/>
            <person name="Probst A.J."/>
            <person name="Thomas B.C."/>
            <person name="Singh A."/>
            <person name="Wilkins M.J."/>
            <person name="Karaoz U."/>
            <person name="Brodie E.L."/>
            <person name="Williams K.H."/>
            <person name="Hubbard S.S."/>
            <person name="Banfield J.F."/>
        </authorList>
    </citation>
    <scope>NUCLEOTIDE SEQUENCE [LARGE SCALE GENOMIC DNA]</scope>
</reference>
<dbReference type="STRING" id="1798689.A3I29_01120"/>
<evidence type="ECO:0000313" key="2">
    <source>
        <dbReference type="Proteomes" id="UP000178726"/>
    </source>
</evidence>
<name>A0A1F6N9T2_9BACT</name>